<evidence type="ECO:0000256" key="3">
    <source>
        <dbReference type="SAM" id="MobiDB-lite"/>
    </source>
</evidence>
<keyword evidence="1" id="KW-0732">Signal</keyword>
<evidence type="ECO:0000313" key="6">
    <source>
        <dbReference type="Proteomes" id="UP000326979"/>
    </source>
</evidence>
<organism evidence="5 6">
    <name type="scientific">Streptomyces phyllanthi</name>
    <dbReference type="NCBI Taxonomy" id="1803180"/>
    <lineage>
        <taxon>Bacteria</taxon>
        <taxon>Bacillati</taxon>
        <taxon>Actinomycetota</taxon>
        <taxon>Actinomycetes</taxon>
        <taxon>Kitasatosporales</taxon>
        <taxon>Streptomycetaceae</taxon>
        <taxon>Streptomyces</taxon>
    </lineage>
</organism>
<dbReference type="Pfam" id="PF26580">
    <property type="entry name" value="Mtb12_C"/>
    <property type="match status" value="1"/>
</dbReference>
<proteinExistence type="inferred from homology"/>
<evidence type="ECO:0000313" key="5">
    <source>
        <dbReference type="EMBL" id="MPY44249.1"/>
    </source>
</evidence>
<dbReference type="Proteomes" id="UP000326979">
    <property type="component" value="Unassembled WGS sequence"/>
</dbReference>
<accession>A0A5N8WAB5</accession>
<evidence type="ECO:0000256" key="1">
    <source>
        <dbReference type="ARBA" id="ARBA00022729"/>
    </source>
</evidence>
<dbReference type="InterPro" id="IPR058644">
    <property type="entry name" value="Mtb12-like_C"/>
</dbReference>
<reference evidence="5 6" key="1">
    <citation type="submission" date="2019-07" db="EMBL/GenBank/DDBJ databases">
        <title>New species of Amycolatopsis and Streptomyces.</title>
        <authorList>
            <person name="Duangmal K."/>
            <person name="Teo W.F.A."/>
            <person name="Lipun K."/>
        </authorList>
    </citation>
    <scope>NUCLEOTIDE SEQUENCE [LARGE SCALE GENOMIC DNA]</scope>
    <source>
        <strain evidence="5 6">TISTR 2346</strain>
    </source>
</reference>
<feature type="region of interest" description="Disordered" evidence="3">
    <location>
        <begin position="14"/>
        <end position="54"/>
    </location>
</feature>
<name>A0A5N8WAB5_9ACTN</name>
<dbReference type="AlphaFoldDB" id="A0A5N8WAB5"/>
<feature type="domain" description="Low molecular weight antigen MTB12-like C-terminal" evidence="4">
    <location>
        <begin position="51"/>
        <end position="162"/>
    </location>
</feature>
<evidence type="ECO:0000259" key="4">
    <source>
        <dbReference type="Pfam" id="PF26580"/>
    </source>
</evidence>
<feature type="compositionally biased region" description="Low complexity" evidence="3">
    <location>
        <begin position="23"/>
        <end position="49"/>
    </location>
</feature>
<comment type="caution">
    <text evidence="5">The sequence shown here is derived from an EMBL/GenBank/DDBJ whole genome shotgun (WGS) entry which is preliminary data.</text>
</comment>
<evidence type="ECO:0000256" key="2">
    <source>
        <dbReference type="ARBA" id="ARBA00093774"/>
    </source>
</evidence>
<keyword evidence="6" id="KW-1185">Reference proteome</keyword>
<sequence>MIAAGVLALALTACGDDGGGDGAAPTPTAETATSAEPTPSETPSATGPADPAAAEKEIRKNWATFFDPASSTAERQAVLENGELMGPVLEAFSGDERGQQVEARVTEVEFTSATGANVTYSLLMKGATVLPDSAGTAVEQDGTWKVSVKTLCGLVGLSGNASQLPGC</sequence>
<dbReference type="EMBL" id="VJZE01000304">
    <property type="protein sequence ID" value="MPY44249.1"/>
    <property type="molecule type" value="Genomic_DNA"/>
</dbReference>
<protein>
    <recommendedName>
        <fullName evidence="4">Low molecular weight antigen MTB12-like C-terminal domain-containing protein</fullName>
    </recommendedName>
</protein>
<gene>
    <name evidence="5" type="ORF">FNH04_31390</name>
</gene>
<comment type="similarity">
    <text evidence="2">Belongs to the MTB12 family.</text>
</comment>